<gene>
    <name evidence="10" type="ORF">MM59RIKEN_24460</name>
</gene>
<dbReference type="GO" id="GO:0071555">
    <property type="term" value="P:cell wall organization"/>
    <property type="evidence" value="ECO:0007669"/>
    <property type="project" value="UniProtKB-KW"/>
</dbReference>
<dbReference type="InterPro" id="IPR009045">
    <property type="entry name" value="Zn_M74/Hedgehog-like"/>
</dbReference>
<dbReference type="KEGG" id="pfaa:MM59RIKEN_24460"/>
<dbReference type="AlphaFoldDB" id="A0A810QFZ6"/>
<dbReference type="SUPFAM" id="SSF55166">
    <property type="entry name" value="Hedgehog/DD-peptidase"/>
    <property type="match status" value="1"/>
</dbReference>
<reference evidence="10" key="1">
    <citation type="submission" date="2020-09" db="EMBL/GenBank/DDBJ databases">
        <title>New species isolated from human feces.</title>
        <authorList>
            <person name="Kitahara M."/>
            <person name="Shigeno Y."/>
            <person name="Shime M."/>
            <person name="Matsumoto Y."/>
            <person name="Nakamura S."/>
            <person name="Motooka D."/>
            <person name="Fukuoka S."/>
            <person name="Nishikawa H."/>
            <person name="Benno Y."/>
        </authorList>
    </citation>
    <scope>NUCLEOTIDE SEQUENCE</scope>
    <source>
        <strain evidence="10">MM59</strain>
    </source>
</reference>
<keyword evidence="7 9" id="KW-0482">Metalloprotease</keyword>
<evidence type="ECO:0000256" key="8">
    <source>
        <dbReference type="ARBA" id="ARBA00023316"/>
    </source>
</evidence>
<comment type="catalytic activity">
    <reaction evidence="1 9">
        <text>D-alanyl-D-alanine + H2O = 2 D-alanine</text>
        <dbReference type="Rhea" id="RHEA:20661"/>
        <dbReference type="ChEBI" id="CHEBI:15377"/>
        <dbReference type="ChEBI" id="CHEBI:57416"/>
        <dbReference type="ChEBI" id="CHEBI:57822"/>
        <dbReference type="EC" id="3.4.13.22"/>
    </reaction>
</comment>
<dbReference type="CDD" id="cd14840">
    <property type="entry name" value="D-Ala-D-Ala_dipeptidase_Aad"/>
    <property type="match status" value="1"/>
</dbReference>
<organism evidence="10 11">
    <name type="scientific">Pusillibacter faecalis</name>
    <dbReference type="NCBI Taxonomy" id="2714358"/>
    <lineage>
        <taxon>Bacteria</taxon>
        <taxon>Bacillati</taxon>
        <taxon>Bacillota</taxon>
        <taxon>Clostridia</taxon>
        <taxon>Eubacteriales</taxon>
        <taxon>Oscillospiraceae</taxon>
        <taxon>Pusillibacter</taxon>
    </lineage>
</organism>
<evidence type="ECO:0000256" key="7">
    <source>
        <dbReference type="ARBA" id="ARBA00023049"/>
    </source>
</evidence>
<keyword evidence="3 9" id="KW-0479">Metal-binding</keyword>
<evidence type="ECO:0000256" key="6">
    <source>
        <dbReference type="ARBA" id="ARBA00022997"/>
    </source>
</evidence>
<accession>A0A810QFZ6</accession>
<evidence type="ECO:0000256" key="9">
    <source>
        <dbReference type="HAMAP-Rule" id="MF_01924"/>
    </source>
</evidence>
<sequence>MRWYLLLLLLVLTGCGVSEPMEDASILPVQAVPESEPAPMPEPEAADFVRVQEYLPDILVDLKYAGAENFTGQAVYDFTDAYLRYGTVQKLSSALDILMGQGYTLLIWDAFRPTQAQFRLWEICPDPVYVANPETGSSSHSRGNTVDLTLAALDGEPVEMPTDFDDFSPLADRDYSDVPASAAANAQLLEDVLTACGFQPYTGEWWHFSDLDNYPVEESWSPPK</sequence>
<protein>
    <recommendedName>
        <fullName evidence="9">D-alanyl-D-alanine dipeptidase</fullName>
        <shortName evidence="9">D-Ala-D-Ala dipeptidase</shortName>
        <ecNumber evidence="9">3.4.13.22</ecNumber>
    </recommendedName>
</protein>
<dbReference type="GO" id="GO:0008237">
    <property type="term" value="F:metallopeptidase activity"/>
    <property type="evidence" value="ECO:0007669"/>
    <property type="project" value="UniProtKB-KW"/>
</dbReference>
<dbReference type="PROSITE" id="PS51257">
    <property type="entry name" value="PROKAR_LIPOPROTEIN"/>
    <property type="match status" value="1"/>
</dbReference>
<dbReference type="Gene3D" id="3.30.1380.10">
    <property type="match status" value="1"/>
</dbReference>
<feature type="active site" description="Proton donor/acceptor" evidence="9">
    <location>
        <position position="204"/>
    </location>
</feature>
<evidence type="ECO:0000256" key="2">
    <source>
        <dbReference type="ARBA" id="ARBA00022670"/>
    </source>
</evidence>
<keyword evidence="8" id="KW-0961">Cell wall biogenesis/degradation</keyword>
<feature type="binding site" evidence="9">
    <location>
        <position position="140"/>
    </location>
    <ligand>
        <name>Zn(2+)</name>
        <dbReference type="ChEBI" id="CHEBI:29105"/>
        <note>catalytic</note>
    </ligand>
</feature>
<keyword evidence="6 9" id="KW-0224">Dipeptidase</keyword>
<dbReference type="RefSeq" id="WP_213543389.1">
    <property type="nucleotide sequence ID" value="NZ_AP023420.1"/>
</dbReference>
<feature type="binding site" evidence="9">
    <location>
        <position position="207"/>
    </location>
    <ligand>
        <name>Zn(2+)</name>
        <dbReference type="ChEBI" id="CHEBI:29105"/>
        <note>catalytic</note>
    </ligand>
</feature>
<dbReference type="GO" id="GO:0008270">
    <property type="term" value="F:zinc ion binding"/>
    <property type="evidence" value="ECO:0007669"/>
    <property type="project" value="UniProtKB-UniRule"/>
</dbReference>
<dbReference type="EC" id="3.4.13.22" evidence="9"/>
<dbReference type="HAMAP" id="MF_01924">
    <property type="entry name" value="A_A_dipeptidase"/>
    <property type="match status" value="1"/>
</dbReference>
<dbReference type="EMBL" id="AP023420">
    <property type="protein sequence ID" value="BCK85127.1"/>
    <property type="molecule type" value="Genomic_DNA"/>
</dbReference>
<dbReference type="PANTHER" id="PTHR43126">
    <property type="entry name" value="D-ALANYL-D-ALANINE DIPEPTIDASE"/>
    <property type="match status" value="1"/>
</dbReference>
<dbReference type="GO" id="GO:0160237">
    <property type="term" value="F:D-Ala-D-Ala dipeptidase activity"/>
    <property type="evidence" value="ECO:0007669"/>
    <property type="project" value="UniProtKB-EC"/>
</dbReference>
<dbReference type="Pfam" id="PF01427">
    <property type="entry name" value="Peptidase_M15"/>
    <property type="match status" value="1"/>
</dbReference>
<name>A0A810QFZ6_9FIRM</name>
<dbReference type="InterPro" id="IPR000755">
    <property type="entry name" value="A_A_dipeptidase"/>
</dbReference>
<evidence type="ECO:0000256" key="4">
    <source>
        <dbReference type="ARBA" id="ARBA00022801"/>
    </source>
</evidence>
<proteinExistence type="inferred from homology"/>
<dbReference type="PANTHER" id="PTHR43126:SF1">
    <property type="entry name" value="D-ALANYL-D-ALANINE DIPEPTIDASE"/>
    <property type="match status" value="1"/>
</dbReference>
<evidence type="ECO:0000256" key="1">
    <source>
        <dbReference type="ARBA" id="ARBA00001362"/>
    </source>
</evidence>
<comment type="cofactor">
    <cofactor evidence="9">
        <name>Zn(2+)</name>
        <dbReference type="ChEBI" id="CHEBI:29105"/>
    </cofactor>
    <text evidence="9">Binds 1 zinc ion per subunit.</text>
</comment>
<keyword evidence="5 9" id="KW-0862">Zinc</keyword>
<keyword evidence="11" id="KW-1185">Reference proteome</keyword>
<evidence type="ECO:0000313" key="10">
    <source>
        <dbReference type="EMBL" id="BCK85127.1"/>
    </source>
</evidence>
<feature type="site" description="Transition state stabilizer" evidence="9">
    <location>
        <position position="112"/>
    </location>
</feature>
<comment type="function">
    <text evidence="9">Catalyzes hydrolysis of the D-alanyl-D-alanine dipeptide.</text>
</comment>
<keyword evidence="4 9" id="KW-0378">Hydrolase</keyword>
<evidence type="ECO:0000313" key="11">
    <source>
        <dbReference type="Proteomes" id="UP000679848"/>
    </source>
</evidence>
<keyword evidence="2 9" id="KW-0645">Protease</keyword>
<feature type="binding site" evidence="9">
    <location>
        <position position="147"/>
    </location>
    <ligand>
        <name>Zn(2+)</name>
        <dbReference type="ChEBI" id="CHEBI:29105"/>
        <note>catalytic</note>
    </ligand>
</feature>
<dbReference type="GO" id="GO:0006508">
    <property type="term" value="P:proteolysis"/>
    <property type="evidence" value="ECO:0007669"/>
    <property type="project" value="UniProtKB-KW"/>
</dbReference>
<evidence type="ECO:0000256" key="3">
    <source>
        <dbReference type="ARBA" id="ARBA00022723"/>
    </source>
</evidence>
<evidence type="ECO:0000256" key="5">
    <source>
        <dbReference type="ARBA" id="ARBA00022833"/>
    </source>
</evidence>
<dbReference type="Proteomes" id="UP000679848">
    <property type="component" value="Chromosome"/>
</dbReference>
<comment type="similarity">
    <text evidence="9">Belongs to the peptidase M15D family.</text>
</comment>